<evidence type="ECO:0000256" key="1">
    <source>
        <dbReference type="ARBA" id="ARBA00004225"/>
    </source>
</evidence>
<feature type="transmembrane region" description="Helical" evidence="16">
    <location>
        <begin position="50"/>
        <end position="71"/>
    </location>
</feature>
<evidence type="ECO:0000256" key="4">
    <source>
        <dbReference type="ARBA" id="ARBA00021095"/>
    </source>
</evidence>
<dbReference type="PANTHER" id="PTHR11435:SF1">
    <property type="entry name" value="NADH-UBIQUINONE OXIDOREDUCTASE CHAIN 6"/>
    <property type="match status" value="1"/>
</dbReference>
<name>A0A1W6QZ97_9ORTH</name>
<dbReference type="CTD" id="4541"/>
<keyword evidence="5" id="KW-0813">Transport</keyword>
<comment type="similarity">
    <text evidence="2">Belongs to the complex I subunit 6 family.</text>
</comment>
<evidence type="ECO:0000256" key="5">
    <source>
        <dbReference type="ARBA" id="ARBA00022448"/>
    </source>
</evidence>
<evidence type="ECO:0000256" key="10">
    <source>
        <dbReference type="ARBA" id="ARBA00022989"/>
    </source>
</evidence>
<evidence type="ECO:0000256" key="2">
    <source>
        <dbReference type="ARBA" id="ARBA00005698"/>
    </source>
</evidence>
<dbReference type="PANTHER" id="PTHR11435">
    <property type="entry name" value="NADH UBIQUINONE OXIDOREDUCTASE SUBUNIT ND6"/>
    <property type="match status" value="1"/>
</dbReference>
<sequence>MMMILIPNTIITLMFNYAKHPMSMMLIIISQTLTLAFTMSLITKTFWMSYILFLVMLGGMLILFLYIASLASNEIWFMNQPNSYIIIISLTTLLMIMMISSMDKISWNIILSNTDTHPMTSKTMLTSYINQCSMLIKLYNTSTSILTTILIIYLLITLIAIVKITNIYMGPLRSNMLY</sequence>
<keyword evidence="7 16" id="KW-0812">Transmembrane</keyword>
<protein>
    <recommendedName>
        <fullName evidence="4">NADH-ubiquinone oxidoreductase chain 6</fullName>
        <ecNumber evidence="3">7.1.1.2</ecNumber>
    </recommendedName>
    <alternativeName>
        <fullName evidence="14">NADH dehydrogenase subunit 6</fullName>
    </alternativeName>
</protein>
<evidence type="ECO:0000256" key="16">
    <source>
        <dbReference type="SAM" id="Phobius"/>
    </source>
</evidence>
<feature type="transmembrane region" description="Helical" evidence="16">
    <location>
        <begin position="145"/>
        <end position="169"/>
    </location>
</feature>
<organism evidence="17">
    <name type="scientific">Pseudophyllus titan</name>
    <dbReference type="NCBI Taxonomy" id="1982315"/>
    <lineage>
        <taxon>Eukaryota</taxon>
        <taxon>Metazoa</taxon>
        <taxon>Ecdysozoa</taxon>
        <taxon>Arthropoda</taxon>
        <taxon>Hexapoda</taxon>
        <taxon>Insecta</taxon>
        <taxon>Pterygota</taxon>
        <taxon>Neoptera</taxon>
        <taxon>Polyneoptera</taxon>
        <taxon>Orthoptera</taxon>
        <taxon>Ensifera</taxon>
        <taxon>Tettigoniidea</taxon>
        <taxon>Tettigonioidea</taxon>
        <taxon>Tettigoniidae</taxon>
        <taxon>Pseudophyllinae</taxon>
        <taxon>Pseudophyllus</taxon>
    </lineage>
</organism>
<evidence type="ECO:0000256" key="13">
    <source>
        <dbReference type="ARBA" id="ARBA00023136"/>
    </source>
</evidence>
<dbReference type="EMBL" id="KY783906">
    <property type="protein sequence ID" value="ARO46870.1"/>
    <property type="molecule type" value="Genomic_DNA"/>
</dbReference>
<keyword evidence="13 16" id="KW-0472">Membrane</keyword>
<dbReference type="GO" id="GO:0008137">
    <property type="term" value="F:NADH dehydrogenase (ubiquinone) activity"/>
    <property type="evidence" value="ECO:0007669"/>
    <property type="project" value="UniProtKB-EC"/>
</dbReference>
<keyword evidence="8" id="KW-1278">Translocase</keyword>
<keyword evidence="11" id="KW-0520">NAD</keyword>
<comment type="subcellular location">
    <subcellularLocation>
        <location evidence="1">Mitochondrion membrane</location>
        <topology evidence="1">Multi-pass membrane protein</topology>
    </subcellularLocation>
</comment>
<keyword evidence="6" id="KW-0679">Respiratory chain</keyword>
<evidence type="ECO:0000256" key="11">
    <source>
        <dbReference type="ARBA" id="ARBA00023027"/>
    </source>
</evidence>
<comment type="catalytic activity">
    <reaction evidence="15">
        <text>a ubiquinone + NADH + 5 H(+)(in) = a ubiquinol + NAD(+) + 4 H(+)(out)</text>
        <dbReference type="Rhea" id="RHEA:29091"/>
        <dbReference type="Rhea" id="RHEA-COMP:9565"/>
        <dbReference type="Rhea" id="RHEA-COMP:9566"/>
        <dbReference type="ChEBI" id="CHEBI:15378"/>
        <dbReference type="ChEBI" id="CHEBI:16389"/>
        <dbReference type="ChEBI" id="CHEBI:17976"/>
        <dbReference type="ChEBI" id="CHEBI:57540"/>
        <dbReference type="ChEBI" id="CHEBI:57945"/>
        <dbReference type="EC" id="7.1.1.2"/>
    </reaction>
</comment>
<keyword evidence="9" id="KW-0249">Electron transport</keyword>
<evidence type="ECO:0000256" key="12">
    <source>
        <dbReference type="ARBA" id="ARBA00023128"/>
    </source>
</evidence>
<dbReference type="EC" id="7.1.1.2" evidence="3"/>
<feature type="transmembrane region" description="Helical" evidence="16">
    <location>
        <begin position="83"/>
        <end position="102"/>
    </location>
</feature>
<evidence type="ECO:0000256" key="14">
    <source>
        <dbReference type="ARBA" id="ARBA00031019"/>
    </source>
</evidence>
<keyword evidence="10 16" id="KW-1133">Transmembrane helix</keyword>
<evidence type="ECO:0000256" key="9">
    <source>
        <dbReference type="ARBA" id="ARBA00022982"/>
    </source>
</evidence>
<evidence type="ECO:0000256" key="7">
    <source>
        <dbReference type="ARBA" id="ARBA00022692"/>
    </source>
</evidence>
<gene>
    <name evidence="17" type="primary">ND6</name>
</gene>
<reference evidence="17" key="1">
    <citation type="journal article" date="2019" name="Mitochondrial DNA A DNA Mapp Seq Anal">
        <title>Phylogeny and acoustic signal evolution of a pure tone song katydid Pseudophyllus titan (Orthoptera: Tettigoniidae) based on the complete mitogenome.</title>
        <authorList>
            <person name="Li J."/>
            <person name="Chen Q."/>
            <person name="Wen M."/>
            <person name="Wang J."/>
            <person name="Wang Y."/>
            <person name="Ren B."/>
        </authorList>
    </citation>
    <scope>NUCLEOTIDE SEQUENCE</scope>
</reference>
<evidence type="ECO:0000256" key="8">
    <source>
        <dbReference type="ARBA" id="ARBA00022967"/>
    </source>
</evidence>
<geneLocation type="mitochondrion" evidence="17"/>
<evidence type="ECO:0000256" key="3">
    <source>
        <dbReference type="ARBA" id="ARBA00012944"/>
    </source>
</evidence>
<dbReference type="InterPro" id="IPR050269">
    <property type="entry name" value="ComplexI_Subunit6"/>
</dbReference>
<keyword evidence="12 17" id="KW-0496">Mitochondrion</keyword>
<dbReference type="RefSeq" id="YP_009369715.1">
    <property type="nucleotide sequence ID" value="NC_034773.1"/>
</dbReference>
<dbReference type="AlphaFoldDB" id="A0A1W6QZ97"/>
<accession>A0A1W6QZ97</accession>
<evidence type="ECO:0000256" key="6">
    <source>
        <dbReference type="ARBA" id="ARBA00022660"/>
    </source>
</evidence>
<proteinExistence type="inferred from homology"/>
<evidence type="ECO:0000313" key="17">
    <source>
        <dbReference type="EMBL" id="ARO46870.1"/>
    </source>
</evidence>
<evidence type="ECO:0000256" key="15">
    <source>
        <dbReference type="ARBA" id="ARBA00049551"/>
    </source>
</evidence>
<dbReference type="GeneID" id="32891317"/>
<dbReference type="GO" id="GO:0031966">
    <property type="term" value="C:mitochondrial membrane"/>
    <property type="evidence" value="ECO:0007669"/>
    <property type="project" value="UniProtKB-SubCell"/>
</dbReference>